<accession>A0A1D1VX71</accession>
<organism evidence="1 2">
    <name type="scientific">Ramazzottius varieornatus</name>
    <name type="common">Water bear</name>
    <name type="synonym">Tardigrade</name>
    <dbReference type="NCBI Taxonomy" id="947166"/>
    <lineage>
        <taxon>Eukaryota</taxon>
        <taxon>Metazoa</taxon>
        <taxon>Ecdysozoa</taxon>
        <taxon>Tardigrada</taxon>
        <taxon>Eutardigrada</taxon>
        <taxon>Parachela</taxon>
        <taxon>Hypsibioidea</taxon>
        <taxon>Ramazzottiidae</taxon>
        <taxon>Ramazzottius</taxon>
    </lineage>
</organism>
<name>A0A1D1VX71_RAMVA</name>
<keyword evidence="2" id="KW-1185">Reference proteome</keyword>
<dbReference type="AlphaFoldDB" id="A0A1D1VX71"/>
<evidence type="ECO:0000313" key="1">
    <source>
        <dbReference type="EMBL" id="GAV06045.1"/>
    </source>
</evidence>
<reference evidence="1 2" key="1">
    <citation type="journal article" date="2016" name="Nat. Commun.">
        <title>Extremotolerant tardigrade genome and improved radiotolerance of human cultured cells by tardigrade-unique protein.</title>
        <authorList>
            <person name="Hashimoto T."/>
            <person name="Horikawa D.D."/>
            <person name="Saito Y."/>
            <person name="Kuwahara H."/>
            <person name="Kozuka-Hata H."/>
            <person name="Shin-I T."/>
            <person name="Minakuchi Y."/>
            <person name="Ohishi K."/>
            <person name="Motoyama A."/>
            <person name="Aizu T."/>
            <person name="Enomoto A."/>
            <person name="Kondo K."/>
            <person name="Tanaka S."/>
            <person name="Hara Y."/>
            <person name="Koshikawa S."/>
            <person name="Sagara H."/>
            <person name="Miura T."/>
            <person name="Yokobori S."/>
            <person name="Miyagawa K."/>
            <person name="Suzuki Y."/>
            <person name="Kubo T."/>
            <person name="Oyama M."/>
            <person name="Kohara Y."/>
            <person name="Fujiyama A."/>
            <person name="Arakawa K."/>
            <person name="Katayama T."/>
            <person name="Toyoda A."/>
            <person name="Kunieda T."/>
        </authorList>
    </citation>
    <scope>NUCLEOTIDE SEQUENCE [LARGE SCALE GENOMIC DNA]</scope>
    <source>
        <strain evidence="1 2">YOKOZUNA-1</strain>
    </source>
</reference>
<sequence length="82" mass="9636">MHTNQARRNPKREAELLVFSPLRPDIIWTSDFGVSASTALTDRIRNTKALAYLLKKLLFKMVDEQGDFYRHPDFVTRWLART</sequence>
<protein>
    <submittedName>
        <fullName evidence="1">Uncharacterized protein</fullName>
    </submittedName>
</protein>
<comment type="caution">
    <text evidence="1">The sequence shown here is derived from an EMBL/GenBank/DDBJ whole genome shotgun (WGS) entry which is preliminary data.</text>
</comment>
<evidence type="ECO:0000313" key="2">
    <source>
        <dbReference type="Proteomes" id="UP000186922"/>
    </source>
</evidence>
<gene>
    <name evidence="1" type="primary">RvY_16084-1</name>
    <name evidence="1" type="synonym">RvY_16084.1</name>
    <name evidence="1" type="ORF">RvY_16084</name>
</gene>
<proteinExistence type="predicted"/>
<dbReference type="EMBL" id="BDGG01000013">
    <property type="protein sequence ID" value="GAV06045.1"/>
    <property type="molecule type" value="Genomic_DNA"/>
</dbReference>
<dbReference type="Proteomes" id="UP000186922">
    <property type="component" value="Unassembled WGS sequence"/>
</dbReference>